<evidence type="ECO:0000313" key="6">
    <source>
        <dbReference type="EMBL" id="TBT83385.1"/>
    </source>
</evidence>
<proteinExistence type="predicted"/>
<evidence type="ECO:0000313" key="7">
    <source>
        <dbReference type="Proteomes" id="UP000292373"/>
    </source>
</evidence>
<evidence type="ECO:0000259" key="4">
    <source>
        <dbReference type="Pfam" id="PF13524"/>
    </source>
</evidence>
<dbReference type="InterPro" id="IPR050194">
    <property type="entry name" value="Glycosyltransferase_grp1"/>
</dbReference>
<dbReference type="Pfam" id="PF13524">
    <property type="entry name" value="Glyco_trans_1_2"/>
    <property type="match status" value="1"/>
</dbReference>
<evidence type="ECO:0000259" key="3">
    <source>
        <dbReference type="Pfam" id="PF00534"/>
    </source>
</evidence>
<protein>
    <submittedName>
        <fullName evidence="6">Glycosyltransferase</fullName>
    </submittedName>
</protein>
<feature type="domain" description="Spore protein YkvP/CgeB glycosyl transferase-like" evidence="4">
    <location>
        <begin position="714"/>
        <end position="820"/>
    </location>
</feature>
<dbReference type="CDD" id="cd03794">
    <property type="entry name" value="GT4_WbuB-like"/>
    <property type="match status" value="1"/>
</dbReference>
<dbReference type="InterPro" id="IPR055259">
    <property type="entry name" value="YkvP/CgeB_Glyco_trans-like"/>
</dbReference>
<keyword evidence="1" id="KW-0328">Glycosyltransferase</keyword>
<feature type="domain" description="Glycosyl transferase family 1" evidence="3">
    <location>
        <begin position="305"/>
        <end position="469"/>
    </location>
</feature>
<evidence type="ECO:0000256" key="1">
    <source>
        <dbReference type="ARBA" id="ARBA00022676"/>
    </source>
</evidence>
<accession>A0A4Q9KC75</accession>
<keyword evidence="2 6" id="KW-0808">Transferase</keyword>
<dbReference type="PANTHER" id="PTHR45947:SF3">
    <property type="entry name" value="SULFOQUINOVOSYL TRANSFERASE SQD2"/>
    <property type="match status" value="1"/>
</dbReference>
<evidence type="ECO:0000259" key="5">
    <source>
        <dbReference type="Pfam" id="PF13579"/>
    </source>
</evidence>
<dbReference type="GO" id="GO:0016757">
    <property type="term" value="F:glycosyltransferase activity"/>
    <property type="evidence" value="ECO:0007669"/>
    <property type="project" value="UniProtKB-KW"/>
</dbReference>
<dbReference type="EMBL" id="SDMQ01000012">
    <property type="protein sequence ID" value="TBT83385.1"/>
    <property type="molecule type" value="Genomic_DNA"/>
</dbReference>
<feature type="domain" description="Glycosyltransferase subfamily 4-like N-terminal" evidence="5">
    <location>
        <begin position="103"/>
        <end position="283"/>
    </location>
</feature>
<dbReference type="InterPro" id="IPR028098">
    <property type="entry name" value="Glyco_trans_4-like_N"/>
</dbReference>
<keyword evidence="7" id="KW-1185">Reference proteome</keyword>
<evidence type="ECO:0000256" key="2">
    <source>
        <dbReference type="ARBA" id="ARBA00022679"/>
    </source>
</evidence>
<organism evidence="6 7">
    <name type="scientific">Propioniciclava sinopodophylli</name>
    <dbReference type="NCBI Taxonomy" id="1837344"/>
    <lineage>
        <taxon>Bacteria</taxon>
        <taxon>Bacillati</taxon>
        <taxon>Actinomycetota</taxon>
        <taxon>Actinomycetes</taxon>
        <taxon>Propionibacteriales</taxon>
        <taxon>Propionibacteriaceae</taxon>
        <taxon>Propioniciclava</taxon>
    </lineage>
</organism>
<dbReference type="OrthoDB" id="6713581at2"/>
<dbReference type="Proteomes" id="UP000292373">
    <property type="component" value="Unassembled WGS sequence"/>
</dbReference>
<comment type="caution">
    <text evidence="6">The sequence shown here is derived from an EMBL/GenBank/DDBJ whole genome shotgun (WGS) entry which is preliminary data.</text>
</comment>
<dbReference type="Pfam" id="PF13579">
    <property type="entry name" value="Glyco_trans_4_4"/>
    <property type="match status" value="1"/>
</dbReference>
<gene>
    <name evidence="6" type="ORF">ET989_11890</name>
</gene>
<dbReference type="InterPro" id="IPR001296">
    <property type="entry name" value="Glyco_trans_1"/>
</dbReference>
<reference evidence="6 7" key="1">
    <citation type="submission" date="2019-01" db="EMBL/GenBank/DDBJ databases">
        <title>Lactibacter flavus gen. nov., sp. nov., a novel bacterium of the family Propionibacteriaceae isolated from raw milk and dairy products.</title>
        <authorList>
            <person name="Huptas C."/>
            <person name="Wenning M."/>
            <person name="Breitenwieser F."/>
            <person name="Doll E."/>
            <person name="Von Neubeck M."/>
            <person name="Busse H.-J."/>
            <person name="Scherer S."/>
        </authorList>
    </citation>
    <scope>NUCLEOTIDE SEQUENCE [LARGE SCALE GENOMIC DNA]</scope>
    <source>
        <strain evidence="6 7">KCTC 33808</strain>
    </source>
</reference>
<dbReference type="PANTHER" id="PTHR45947">
    <property type="entry name" value="SULFOQUINOVOSYL TRANSFERASE SQD2"/>
    <property type="match status" value="1"/>
</dbReference>
<dbReference type="Gene3D" id="3.40.50.2000">
    <property type="entry name" value="Glycogen Phosphorylase B"/>
    <property type="match status" value="3"/>
</dbReference>
<dbReference type="GO" id="GO:1901137">
    <property type="term" value="P:carbohydrate derivative biosynthetic process"/>
    <property type="evidence" value="ECO:0007669"/>
    <property type="project" value="UniProtKB-ARBA"/>
</dbReference>
<name>A0A4Q9KC75_9ACTN</name>
<sequence length="1322" mass="144220">MSLAELEQLFQANPTTQTLTWLTSRQWFSHGLVHEPAGVLSQHPELLDALESRDRRTADRILGTARLLANLPQIPPRSRGAAYLPEPGRVLYCVHSTPAYSSNGYSTRTRGVARGMADAGQDVTVVARVGYPWDSSVDRKKPKARRTTKQVDGITYAHIPGADLNATPLDRYLQVAVDAFVREARLTRPAFIQAASNYLTALPALIAARRLGVPFAYEVRGLWEVTEASAKDDWEHSERFRLAVDLESLVAREADVVFAITEEVANVLRERGVDAERIVVAPNAVDPEVFLPLPLDKAYAELRQIRTDVPVVGFAGSIVDYEGLDVLLEASAILTGRGVEHQVVIAGSGPAADTLKKQRDTVGASNVLFLGRLPMDEMPRLMSTFDIMPCPRRSLPVTELVSPLKPLEAFGCGKAVVLTDLSPHRTLAGEGGERALLAPEGDAQGLADVLERLLTERDLRADLGRAARLWVLEQRTWLKVGQKMAHAHAAGAEAHARATQGPARALADLRVGIIADEFTTSTLAASVQLVPIDRTTWRQQVATEQLDLLFVESAWKGNDGAWLRGVGHYSDEESADIRGLLSACRERGIPSVFWNKEDPIHFARFRATAAACDHVFTTDADMIEPYLATEGGMLAAASSLPFYAQPAIHNPLPSERPYEATVAYAGTYYGERYADRSRELDVLLDAALDTGLTIYDRQLGVPNSPYHFPVRYAANIRGVLPYDEVIRSYRTHLAHINVNSVMDSPTMFSRRVVEIAACGGVVLSGLGRGVDETFGGAIPTVADPTVARAYFHAWSTDATRRVEEQWRQLRTVHRSHTIDTALALVARTAGIPATVARAPRYAAVVAARDAQALDSLLAQSVRPAAVLVEGELDAVSARLPHGVAVLPVESAVPTDVDWVAQWTGGLPRTHAEDLLIAAQFGTWERITARPASSSDAGAPLLTVGDTPRRQGDFVRAGALATGDDLGRVTEAAGRAAEWLVAPRPAQGEDEGGLPASAVEGPRRILVAGHDLKFARGLIAELEAQGHTVLIDQWRGHNQHDEEASHALLAQADVVFCEWGLGNLVWYSRHVADHQRLVVRVHAQEITLPYLALANHQAVDQYIFVGELMRRAAVTSHGVPQHKARVVPNPVDVEALTRPKEPGAERNIGFVGIVPRAKRFDLALDVLDGLLKHDKRYRLFVKGKLPSDYPWMSDRPDEMAWYDSQFARVDQMLAAEPGCIVFDGFGDNMAEWYSKIGVALSVSDHESFHLTLADGAVSGALPASLAWPGSDLVYPAEWLSPTVDSMVRRILTTRRTPHAYATVAADRFASPLVLDTLKELIVG</sequence>
<dbReference type="Pfam" id="PF00534">
    <property type="entry name" value="Glycos_transf_1"/>
    <property type="match status" value="1"/>
</dbReference>
<dbReference type="SUPFAM" id="SSF53756">
    <property type="entry name" value="UDP-Glycosyltransferase/glycogen phosphorylase"/>
    <property type="match status" value="2"/>
</dbReference>